<dbReference type="EMBL" id="CP114202">
    <property type="protein sequence ID" value="WAU00848.1"/>
    <property type="molecule type" value="Genomic_DNA"/>
</dbReference>
<dbReference type="RefSeq" id="WP_159491176.1">
    <property type="nucleotide sequence ID" value="NZ_BLIP01000003.1"/>
</dbReference>
<dbReference type="InterPro" id="IPR050625">
    <property type="entry name" value="ParA/MinD_ATPase"/>
</dbReference>
<evidence type="ECO:0000313" key="4">
    <source>
        <dbReference type="Proteomes" id="UP000429552"/>
    </source>
</evidence>
<feature type="region of interest" description="Disordered" evidence="1">
    <location>
        <begin position="849"/>
        <end position="874"/>
    </location>
</feature>
<evidence type="ECO:0000313" key="3">
    <source>
        <dbReference type="EMBL" id="WAU00848.1"/>
    </source>
</evidence>
<dbReference type="Proteomes" id="UP000429552">
    <property type="component" value="Unassembled WGS sequence"/>
</dbReference>
<dbReference type="GO" id="GO:0016887">
    <property type="term" value="F:ATP hydrolysis activity"/>
    <property type="evidence" value="ECO:0007669"/>
    <property type="project" value="TreeGrafter"/>
</dbReference>
<name>A0A640TXM6_STRNI</name>
<reference evidence="3 5" key="2">
    <citation type="submission" date="2022-12" db="EMBL/GenBank/DDBJ databases">
        <authorList>
            <person name="Ruckert C."/>
            <person name="Busche T."/>
            <person name="Kalinowski J."/>
            <person name="Wittmann C."/>
        </authorList>
    </citation>
    <scope>NUCLEOTIDE SEQUENCE [LARGE SCALE GENOMIC DNA]</scope>
    <source>
        <strain evidence="3 5">DSM 40555</strain>
    </source>
</reference>
<dbReference type="Gene3D" id="3.40.50.300">
    <property type="entry name" value="P-loop containing nucleotide triphosphate hydrolases"/>
    <property type="match status" value="1"/>
</dbReference>
<dbReference type="SUPFAM" id="SSF52540">
    <property type="entry name" value="P-loop containing nucleoside triphosphate hydrolases"/>
    <property type="match status" value="1"/>
</dbReference>
<dbReference type="GO" id="GO:0009898">
    <property type="term" value="C:cytoplasmic side of plasma membrane"/>
    <property type="evidence" value="ECO:0007669"/>
    <property type="project" value="TreeGrafter"/>
</dbReference>
<proteinExistence type="predicted"/>
<dbReference type="PANTHER" id="PTHR43384:SF14">
    <property type="entry name" value="ESX-1 SECRETION-ASSOCIATED PROTEIN ESPI"/>
    <property type="match status" value="1"/>
</dbReference>
<sequence>MTGGSDQLREVLGVFAGAGVELDRHSLLDALWLAGRLPTGEQSAPLARALGPGHRSVSGAEACPEPPPPPAPDDGAMAEAEPPDVLPLDDLGGDLHAAPETGTVPRPPRREFPLPPKTSAAIPLRVPENKALLGELGIGRALRPLRQRRTTTRIQEFDEAATAAALAESGLPDVVLRPGHERWLDLALVVDDGMSMLLWRRLAVEWRTMMQRVGAFRMVHVHGLDTRGPDAPLLRGRPFDPDTTSLPPAVLADPSGQTLILLLSDGMGAAWRDGRMHRVLGRWAANGPVAVLHALPPRLWGGSGIQAGRWRVTTRRRGAAGVSWSVSDPVLPADLAPFHGLPVPVLETSAGPVSAWSRLLASTGGTVQLPLLHAPAGRPVVPSGDGTDTVRHFRDAASPEAYRLAAHIAAVAPVSVPVMRLVQSAVPWSADTAHLAEVFLGGLMQPVEAPVAGPLRDQHRIFDFSEAAKSALLDAVSTPELLRTGRHIGHRLEQLAGRSPDFPAWLAHPDGMDHLPAGSRAFSSVERRLMARLGASVQVAPPDDDMEPAGTDGWRPLTSRDPRRLGPYTLHGRQPGARSLVYLGRDRAGKEAAVRVIRPGAPEEAAAMLTTEAEALGRMAGQYAPVLLATGPRDDPPWLAMQLYRPSGQDQGGPPPQLSSLLRAATGSQLRRDTLLSIAYGWHLASAVNLCHLKGLVLPELTPQSVHVVGRSLMLTGLGRCGIDGNFRARGAEAVPTMADNIESLGQILRRLGDKHRVPQSAESGDMALWQGDTWRPLREIVTACLSEDPGRRPTAGEVAETFARYVPMVTELRTGGADSGSAAGTGSAARFSFRPGPQIPLDHDSAELGEAADRPLRGGGPVPRLGRRRMGPEQQRKLELVRARLRFSYRATVVGVDGDVGRSTVTIALGALLSAARGGRVIALDAGHAVGELAGRLNLGGSAGLRHDLLRTLPVADSYEEVLRHTLDGPSGLRALTHGLGRTTPVPVYEEEYRRLMELLSRHFSVVLADWAHLRTESVTDTALSMTHRLVVVAPMTERGIEQTQALLSLLARRGHPELAERAVLAVTGLAGPDRPVRRDDVVEHFRGHPGGVVFIPFDYRLDSQRDIELARLRSRTQDAFLDLAALLAEDFPGHTP</sequence>
<gene>
    <name evidence="2" type="ORF">Sliba_71790</name>
    <name evidence="3" type="ORF">STRLI_007142</name>
</gene>
<evidence type="ECO:0000256" key="1">
    <source>
        <dbReference type="SAM" id="MobiDB-lite"/>
    </source>
</evidence>
<dbReference type="GO" id="GO:0005829">
    <property type="term" value="C:cytosol"/>
    <property type="evidence" value="ECO:0007669"/>
    <property type="project" value="TreeGrafter"/>
</dbReference>
<dbReference type="Proteomes" id="UP001210609">
    <property type="component" value="Chromosome"/>
</dbReference>
<evidence type="ECO:0000313" key="5">
    <source>
        <dbReference type="Proteomes" id="UP001210609"/>
    </source>
</evidence>
<dbReference type="GO" id="GO:0005524">
    <property type="term" value="F:ATP binding"/>
    <property type="evidence" value="ECO:0007669"/>
    <property type="project" value="TreeGrafter"/>
</dbReference>
<accession>A0A640TXM6</accession>
<reference evidence="2 4" key="1">
    <citation type="submission" date="2019-12" db="EMBL/GenBank/DDBJ databases">
        <title>Whole genome shotgun sequence of Streptomyces libani subsp. libani NBRC 13452.</title>
        <authorList>
            <person name="Ichikawa N."/>
            <person name="Kimura A."/>
            <person name="Kitahashi Y."/>
            <person name="Komaki H."/>
            <person name="Tamura T."/>
        </authorList>
    </citation>
    <scope>NUCLEOTIDE SEQUENCE [LARGE SCALE GENOMIC DNA]</scope>
    <source>
        <strain evidence="2 4">NBRC 13452</strain>
    </source>
</reference>
<dbReference type="EMBL" id="BLIP01000003">
    <property type="protein sequence ID" value="GFE26726.1"/>
    <property type="molecule type" value="Genomic_DNA"/>
</dbReference>
<dbReference type="InterPro" id="IPR047738">
    <property type="entry name" value="SAV_2336-like_N"/>
</dbReference>
<dbReference type="SUPFAM" id="SSF56112">
    <property type="entry name" value="Protein kinase-like (PK-like)"/>
    <property type="match status" value="1"/>
</dbReference>
<evidence type="ECO:0000313" key="2">
    <source>
        <dbReference type="EMBL" id="GFE26726.1"/>
    </source>
</evidence>
<dbReference type="NCBIfam" id="NF041121">
    <property type="entry name" value="SAV_2336_NTERM"/>
    <property type="match status" value="1"/>
</dbReference>
<dbReference type="InterPro" id="IPR011009">
    <property type="entry name" value="Kinase-like_dom_sf"/>
</dbReference>
<dbReference type="InterPro" id="IPR027417">
    <property type="entry name" value="P-loop_NTPase"/>
</dbReference>
<dbReference type="AlphaFoldDB" id="A0A640TXM6"/>
<dbReference type="GO" id="GO:0051782">
    <property type="term" value="P:negative regulation of cell division"/>
    <property type="evidence" value="ECO:0007669"/>
    <property type="project" value="TreeGrafter"/>
</dbReference>
<feature type="region of interest" description="Disordered" evidence="1">
    <location>
        <begin position="44"/>
        <end position="120"/>
    </location>
</feature>
<organism evidence="2 4">
    <name type="scientific">Streptomyces nigrescens</name>
    <dbReference type="NCBI Taxonomy" id="1920"/>
    <lineage>
        <taxon>Bacteria</taxon>
        <taxon>Bacillati</taxon>
        <taxon>Actinomycetota</taxon>
        <taxon>Actinomycetes</taxon>
        <taxon>Kitasatosporales</taxon>
        <taxon>Streptomycetaceae</taxon>
        <taxon>Streptomyces</taxon>
    </lineage>
</organism>
<keyword evidence="5" id="KW-1185">Reference proteome</keyword>
<feature type="region of interest" description="Disordered" evidence="1">
    <location>
        <begin position="539"/>
        <end position="571"/>
    </location>
</feature>
<protein>
    <submittedName>
        <fullName evidence="3">SAV_2336 family protein</fullName>
    </submittedName>
</protein>
<dbReference type="PANTHER" id="PTHR43384">
    <property type="entry name" value="SEPTUM SITE-DETERMINING PROTEIN MIND HOMOLOG, CHLOROPLASTIC-RELATED"/>
    <property type="match status" value="1"/>
</dbReference>